<keyword evidence="3" id="KW-1185">Reference proteome</keyword>
<evidence type="ECO:0000313" key="2">
    <source>
        <dbReference type="EMBL" id="CAG5074372.1"/>
    </source>
</evidence>
<proteinExistence type="predicted"/>
<dbReference type="PANTHER" id="PTHR21844:SF2">
    <property type="entry name" value="PROLINE-RICH AKT1 SUBSTRATE 1"/>
    <property type="match status" value="1"/>
</dbReference>
<dbReference type="InterPro" id="IPR026682">
    <property type="entry name" value="AKT1S1"/>
</dbReference>
<dbReference type="GO" id="GO:0032007">
    <property type="term" value="P:negative regulation of TOR signaling"/>
    <property type="evidence" value="ECO:0007669"/>
    <property type="project" value="InterPro"/>
</dbReference>
<evidence type="ECO:0000256" key="1">
    <source>
        <dbReference type="SAM" id="MobiDB-lite"/>
    </source>
</evidence>
<gene>
    <name evidence="2" type="ORF">HICCMSTLAB_LOCUS1044</name>
</gene>
<evidence type="ECO:0000313" key="3">
    <source>
        <dbReference type="Proteomes" id="UP000786811"/>
    </source>
</evidence>
<sequence length="657" mass="73840">MFLSCKCLNIILKYSGRQLLSPTQELLSFPNHEFFRDNSLITSTADDNFAVLKRQPALIDEQVIDIWNITRCINCYQYTYAVSDNPDNSSSEEVVEPQIIKPVIKYLVLNKSLISADNFSDDSNSELSRTKVENLPDDNFKGSTPRKDNNSKLTMSDNFRLVASDNLKKKKNNNSISDNIPLIHSTSTKTTLMTDNSSFINYNSPIVVDNSSLTTSDNKTIIFSDNVPLINVDNSGVISGVDNTCLTNSIISIDNSITSRSTTNLINDNSGVVIIINDNNSTFTSSDNNSTLIGGDNLKISATTGDNSTISDDDINSTVNKNNVFVKMRNHPDYSDIYNVIVDSDNDGDDIDDNEILMMRKQLLPGVQESLGNLHQQYETKVKNIKDVVEENIKQFTAKQYEYLENYKDKGHHHYYVLTNKILRNEFKKMKRENIQVIADIQSSDDIEKEEKDKTELVSKPKITGDSVRPITQDNNFIVPGSLIYSDNNNKMTTDGKRVDINREKEGGEKRAKRKQMKNYNGDIDDEVIFAIEGMDDNDNDDDDDMEVEDNNKASDDNEDDDDDDNDDGETDDSGQDEGIHIPRVQRGGHPTLAKSLPVTVPNFGFSRRKQRDNDGQQSVDPQDPHNIRASIKALAKSVHGDTVFGDLPRPRFSTEI</sequence>
<dbReference type="PANTHER" id="PTHR21844">
    <property type="entry name" value="AKT1 SUBSTRATE 1 PROTEIN"/>
    <property type="match status" value="1"/>
</dbReference>
<dbReference type="GO" id="GO:0048011">
    <property type="term" value="P:neurotrophin TRK receptor signaling pathway"/>
    <property type="evidence" value="ECO:0007669"/>
    <property type="project" value="InterPro"/>
</dbReference>
<dbReference type="Proteomes" id="UP000786811">
    <property type="component" value="Unassembled WGS sequence"/>
</dbReference>
<dbReference type="AlphaFoldDB" id="A0A8J2EMT3"/>
<organism evidence="2 3">
    <name type="scientific">Cotesia congregata</name>
    <name type="common">Parasitoid wasp</name>
    <name type="synonym">Apanteles congregatus</name>
    <dbReference type="NCBI Taxonomy" id="51543"/>
    <lineage>
        <taxon>Eukaryota</taxon>
        <taxon>Metazoa</taxon>
        <taxon>Ecdysozoa</taxon>
        <taxon>Arthropoda</taxon>
        <taxon>Hexapoda</taxon>
        <taxon>Insecta</taxon>
        <taxon>Pterygota</taxon>
        <taxon>Neoptera</taxon>
        <taxon>Endopterygota</taxon>
        <taxon>Hymenoptera</taxon>
        <taxon>Apocrita</taxon>
        <taxon>Ichneumonoidea</taxon>
        <taxon>Braconidae</taxon>
        <taxon>Microgastrinae</taxon>
        <taxon>Cotesia</taxon>
    </lineage>
</organism>
<comment type="caution">
    <text evidence="2">The sequence shown here is derived from an EMBL/GenBank/DDBJ whole genome shotgun (WGS) entry which is preliminary data.</text>
</comment>
<reference evidence="2" key="1">
    <citation type="submission" date="2021-04" db="EMBL/GenBank/DDBJ databases">
        <authorList>
            <person name="Chebbi M.A.C M."/>
        </authorList>
    </citation>
    <scope>NUCLEOTIDE SEQUENCE</scope>
</reference>
<name>A0A8J2EMT3_COTCN</name>
<feature type="region of interest" description="Disordered" evidence="1">
    <location>
        <begin position="486"/>
        <end position="520"/>
    </location>
</feature>
<dbReference type="Pfam" id="PF15798">
    <property type="entry name" value="PRAS"/>
    <property type="match status" value="1"/>
</dbReference>
<feature type="region of interest" description="Disordered" evidence="1">
    <location>
        <begin position="120"/>
        <end position="152"/>
    </location>
</feature>
<feature type="compositionally biased region" description="Acidic residues" evidence="1">
    <location>
        <begin position="534"/>
        <end position="549"/>
    </location>
</feature>
<dbReference type="OrthoDB" id="9992964at2759"/>
<dbReference type="EMBL" id="CAJNRD030001114">
    <property type="protein sequence ID" value="CAG5074372.1"/>
    <property type="molecule type" value="Genomic_DNA"/>
</dbReference>
<feature type="region of interest" description="Disordered" evidence="1">
    <location>
        <begin position="534"/>
        <end position="627"/>
    </location>
</feature>
<protein>
    <submittedName>
        <fullName evidence="2">Uncharacterized protein</fullName>
    </submittedName>
</protein>
<feature type="compositionally biased region" description="Basic and acidic residues" evidence="1">
    <location>
        <begin position="494"/>
        <end position="510"/>
    </location>
</feature>
<dbReference type="GO" id="GO:0005737">
    <property type="term" value="C:cytoplasm"/>
    <property type="evidence" value="ECO:0007669"/>
    <property type="project" value="TreeGrafter"/>
</dbReference>
<feature type="compositionally biased region" description="Basic and acidic residues" evidence="1">
    <location>
        <begin position="128"/>
        <end position="150"/>
    </location>
</feature>
<accession>A0A8J2EMT3</accession>
<feature type="compositionally biased region" description="Acidic residues" evidence="1">
    <location>
        <begin position="557"/>
        <end position="576"/>
    </location>
</feature>